<dbReference type="GeneID" id="98178071"/>
<feature type="domain" description="Protein kinase" evidence="1">
    <location>
        <begin position="49"/>
        <end position="317"/>
    </location>
</feature>
<name>A0ABQ0GH80_9PEZI</name>
<dbReference type="PROSITE" id="PS50011">
    <property type="entry name" value="PROTEIN_KINASE_DOM"/>
    <property type="match status" value="1"/>
</dbReference>
<reference evidence="2 3" key="1">
    <citation type="submission" date="2024-09" db="EMBL/GenBank/DDBJ databases">
        <title>Itraconazole resistance in Madurella fahalii resulting from another homologue of gene encoding cytochrome P450 14-alpha sterol demethylase (CYP51).</title>
        <authorList>
            <person name="Yoshioka I."/>
            <person name="Fahal A.H."/>
            <person name="Kaneko S."/>
            <person name="Yaguchi T."/>
        </authorList>
    </citation>
    <scope>NUCLEOTIDE SEQUENCE [LARGE SCALE GENOMIC DNA]</scope>
    <source>
        <strain evidence="2 3">IFM 68171</strain>
    </source>
</reference>
<gene>
    <name evidence="2" type="ORF">MFIFM68171_07328</name>
</gene>
<evidence type="ECO:0000313" key="2">
    <source>
        <dbReference type="EMBL" id="GAB1317118.1"/>
    </source>
</evidence>
<evidence type="ECO:0000259" key="1">
    <source>
        <dbReference type="PROSITE" id="PS50011"/>
    </source>
</evidence>
<dbReference type="SMART" id="SM00220">
    <property type="entry name" value="S_TKc"/>
    <property type="match status" value="1"/>
</dbReference>
<sequence>MPPSFPGHIPDLVRDSWIETEFEHDFFRHFICEEGRSPRERFIRREERWVREKELGRGAYGIVYLERCAADGPPKLRAVKELKKFVVRGQELDYMMELEAIAKFSHKIYSHCFVRSNGWFELGDSVFITMEYLALGDLQTHLVRPFPEREARLISSQVLEGLGFMHDNGFVHRDLKPGNIMVVEAGPDWFVKIGDFGISKRRRGDGMSLQTNLQRGTLGYAAPEALTFKEDTAVTSYTSAVDMWSLGAVAYNILTNNLAFPNIRDMFLYTEGYRPFPSKPLVDHLVSDEGKAFIERLMVPSPRDRLSARSALKDPWMGLPFGATARGAEQR</sequence>
<dbReference type="PROSITE" id="PS00108">
    <property type="entry name" value="PROTEIN_KINASE_ST"/>
    <property type="match status" value="1"/>
</dbReference>
<comment type="caution">
    <text evidence="2">The sequence shown here is derived from an EMBL/GenBank/DDBJ whole genome shotgun (WGS) entry which is preliminary data.</text>
</comment>
<keyword evidence="2" id="KW-0808">Transferase</keyword>
<dbReference type="PANTHER" id="PTHR44167:SF24">
    <property type="entry name" value="SERINE_THREONINE-PROTEIN KINASE CHK2"/>
    <property type="match status" value="1"/>
</dbReference>
<keyword evidence="3" id="KW-1185">Reference proteome</keyword>
<evidence type="ECO:0000313" key="3">
    <source>
        <dbReference type="Proteomes" id="UP001628179"/>
    </source>
</evidence>
<protein>
    <submittedName>
        <fullName evidence="2">Serine/threonine-protein kinase ATG1</fullName>
    </submittedName>
</protein>
<dbReference type="GO" id="GO:0016301">
    <property type="term" value="F:kinase activity"/>
    <property type="evidence" value="ECO:0007669"/>
    <property type="project" value="UniProtKB-KW"/>
</dbReference>
<dbReference type="SUPFAM" id="SSF56112">
    <property type="entry name" value="Protein kinase-like (PK-like)"/>
    <property type="match status" value="1"/>
</dbReference>
<dbReference type="PANTHER" id="PTHR44167">
    <property type="entry name" value="OVARIAN-SPECIFIC SERINE/THREONINE-PROTEIN KINASE LOK-RELATED"/>
    <property type="match status" value="1"/>
</dbReference>
<dbReference type="InterPro" id="IPR008271">
    <property type="entry name" value="Ser/Thr_kinase_AS"/>
</dbReference>
<dbReference type="EMBL" id="BAAFSV010000004">
    <property type="protein sequence ID" value="GAB1317118.1"/>
    <property type="molecule type" value="Genomic_DNA"/>
</dbReference>
<dbReference type="RefSeq" id="XP_070918849.1">
    <property type="nucleotide sequence ID" value="XM_071062748.1"/>
</dbReference>
<dbReference type="Proteomes" id="UP001628179">
    <property type="component" value="Unassembled WGS sequence"/>
</dbReference>
<dbReference type="Gene3D" id="1.10.510.10">
    <property type="entry name" value="Transferase(Phosphotransferase) domain 1"/>
    <property type="match status" value="1"/>
</dbReference>
<dbReference type="Pfam" id="PF00069">
    <property type="entry name" value="Pkinase"/>
    <property type="match status" value="1"/>
</dbReference>
<organism evidence="2 3">
    <name type="scientific">Madurella fahalii</name>
    <dbReference type="NCBI Taxonomy" id="1157608"/>
    <lineage>
        <taxon>Eukaryota</taxon>
        <taxon>Fungi</taxon>
        <taxon>Dikarya</taxon>
        <taxon>Ascomycota</taxon>
        <taxon>Pezizomycotina</taxon>
        <taxon>Sordariomycetes</taxon>
        <taxon>Sordariomycetidae</taxon>
        <taxon>Sordariales</taxon>
        <taxon>Sordariales incertae sedis</taxon>
        <taxon>Madurella</taxon>
    </lineage>
</organism>
<dbReference type="InterPro" id="IPR011009">
    <property type="entry name" value="Kinase-like_dom_sf"/>
</dbReference>
<keyword evidence="2" id="KW-0418">Kinase</keyword>
<dbReference type="InterPro" id="IPR000719">
    <property type="entry name" value="Prot_kinase_dom"/>
</dbReference>
<accession>A0ABQ0GH80</accession>
<proteinExistence type="predicted"/>